<keyword evidence="1" id="KW-0677">Repeat</keyword>
<reference evidence="4 5" key="1">
    <citation type="submission" date="2020-08" db="EMBL/GenBank/DDBJ databases">
        <title>Genomic Encyclopedia of Type Strains, Phase IV (KMG-IV): sequencing the most valuable type-strain genomes for metagenomic binning, comparative biology and taxonomic classification.</title>
        <authorList>
            <person name="Goeker M."/>
        </authorList>
    </citation>
    <scope>NUCLEOTIDE SEQUENCE [LARGE SCALE GENOMIC DNA]</scope>
    <source>
        <strain evidence="4 5">DSM 23562</strain>
    </source>
</reference>
<dbReference type="PROSITE" id="PS50005">
    <property type="entry name" value="TPR"/>
    <property type="match status" value="2"/>
</dbReference>
<gene>
    <name evidence="4" type="ORF">HNQ39_003484</name>
</gene>
<comment type="caution">
    <text evidence="4">The sequence shown here is derived from an EMBL/GenBank/DDBJ whole genome shotgun (WGS) entry which is preliminary data.</text>
</comment>
<evidence type="ECO:0000256" key="3">
    <source>
        <dbReference type="PROSITE-ProRule" id="PRU00339"/>
    </source>
</evidence>
<dbReference type="InterPro" id="IPR050498">
    <property type="entry name" value="Ycf3"/>
</dbReference>
<dbReference type="InterPro" id="IPR019734">
    <property type="entry name" value="TPR_rpt"/>
</dbReference>
<protein>
    <submittedName>
        <fullName evidence="4">Tetratricopeptide (TPR) repeat protein</fullName>
    </submittedName>
</protein>
<sequence>MKAERRYAHEVRLKKLEELAEQKLGWAEARPEARDAWLAYLQANDYDLETVLVRAHQLAQHPPLLLESPETLAEKLATWEGESAFTPDLSSPERALVAYDAELLKTPWDPRLLVARGFFLNRLGRFAEGLAASESALRLDPGSDQAFNNRGFALTGLGRYDDALVSFAEALWLNPANASAYTNQGTTLCVQGRYTEAVAAFDQALVHNPELAAVHNNRAEALNFLGRYDEALAAADRARELAPELAGPHAVRGFSLFSLQRFADASTSFGRADRLAQLKNPVYLLLQAVALLAVGAAGTRQEGIRLLASPRLQGFQGHRLLILRTYQYLHALSRQGQLVRLAELKKLLDAGVHFPSTWQFSLEPSLTQATLSGHEDAGWLPTLIDVLLARQPSSVLESWPLWQQL</sequence>
<feature type="repeat" description="TPR" evidence="3">
    <location>
        <begin position="144"/>
        <end position="177"/>
    </location>
</feature>
<evidence type="ECO:0000256" key="1">
    <source>
        <dbReference type="ARBA" id="ARBA00022737"/>
    </source>
</evidence>
<dbReference type="GO" id="GO:0046813">
    <property type="term" value="P:receptor-mediated virion attachment to host cell"/>
    <property type="evidence" value="ECO:0007669"/>
    <property type="project" value="TreeGrafter"/>
</dbReference>
<keyword evidence="5" id="KW-1185">Reference proteome</keyword>
<dbReference type="AlphaFoldDB" id="A0A7W9STI8"/>
<dbReference type="EMBL" id="JACHGW010000003">
    <property type="protein sequence ID" value="MBB6051674.1"/>
    <property type="molecule type" value="Genomic_DNA"/>
</dbReference>
<dbReference type="GO" id="GO:0009279">
    <property type="term" value="C:cell outer membrane"/>
    <property type="evidence" value="ECO:0007669"/>
    <property type="project" value="TreeGrafter"/>
</dbReference>
<organism evidence="4 5">
    <name type="scientific">Armatimonas rosea</name>
    <dbReference type="NCBI Taxonomy" id="685828"/>
    <lineage>
        <taxon>Bacteria</taxon>
        <taxon>Bacillati</taxon>
        <taxon>Armatimonadota</taxon>
        <taxon>Armatimonadia</taxon>
        <taxon>Armatimonadales</taxon>
        <taxon>Armatimonadaceae</taxon>
        <taxon>Armatimonas</taxon>
    </lineage>
</organism>
<evidence type="ECO:0000313" key="4">
    <source>
        <dbReference type="EMBL" id="MBB6051674.1"/>
    </source>
</evidence>
<dbReference type="RefSeq" id="WP_184199108.1">
    <property type="nucleotide sequence ID" value="NZ_JACHGW010000003.1"/>
</dbReference>
<keyword evidence="2 3" id="KW-0802">TPR repeat</keyword>
<dbReference type="Proteomes" id="UP000520814">
    <property type="component" value="Unassembled WGS sequence"/>
</dbReference>
<proteinExistence type="predicted"/>
<dbReference type="PANTHER" id="PTHR44858:SF1">
    <property type="entry name" value="UDP-N-ACETYLGLUCOSAMINE--PEPTIDE N-ACETYLGLUCOSAMINYLTRANSFERASE SPINDLY-RELATED"/>
    <property type="match status" value="1"/>
</dbReference>
<evidence type="ECO:0000256" key="2">
    <source>
        <dbReference type="ARBA" id="ARBA00022803"/>
    </source>
</evidence>
<name>A0A7W9STI8_ARMRO</name>
<dbReference type="PANTHER" id="PTHR44858">
    <property type="entry name" value="TETRATRICOPEPTIDE REPEAT PROTEIN 6"/>
    <property type="match status" value="1"/>
</dbReference>
<dbReference type="Gene3D" id="1.25.40.10">
    <property type="entry name" value="Tetratricopeptide repeat domain"/>
    <property type="match status" value="2"/>
</dbReference>
<accession>A0A7W9STI8</accession>
<evidence type="ECO:0000313" key="5">
    <source>
        <dbReference type="Proteomes" id="UP000520814"/>
    </source>
</evidence>
<dbReference type="Pfam" id="PF13432">
    <property type="entry name" value="TPR_16"/>
    <property type="match status" value="2"/>
</dbReference>
<feature type="repeat" description="TPR" evidence="3">
    <location>
        <begin position="178"/>
        <end position="211"/>
    </location>
</feature>
<dbReference type="SMART" id="SM00028">
    <property type="entry name" value="TPR"/>
    <property type="match status" value="4"/>
</dbReference>
<dbReference type="SUPFAM" id="SSF48452">
    <property type="entry name" value="TPR-like"/>
    <property type="match status" value="1"/>
</dbReference>
<dbReference type="InterPro" id="IPR011990">
    <property type="entry name" value="TPR-like_helical_dom_sf"/>
</dbReference>